<dbReference type="PROSITE" id="PS00092">
    <property type="entry name" value="N6_MTASE"/>
    <property type="match status" value="1"/>
</dbReference>
<dbReference type="EC" id="2.1.1.72" evidence="1"/>
<dbReference type="InterPro" id="IPR050953">
    <property type="entry name" value="N4_N6_ade-DNA_methylase"/>
</dbReference>
<sequence>MDKSKIKSFAIWARRRLIESVSDKASKIGIFENEIKDVVAVQGGFKIVGSEEILPLSKEHRDALVSQIKDKGFEQVMEEVAYTWFNRFMGLRYMEVNEYLPSGIRILSSEVEGKSEPDVLSKVSEIIDELELNGEEMYSLLDSGKNEDREKAYRIILVKQCNELGKIIPQMFEKISDYTELLLPDNLLEEGSVIRRMVSDIEEEDWKEEVEIIGWMYQYYISEKKDEVFAGLKKNIKITKENIPAATQLFTPKWIVKYMVENSLGRLWLEGHPNEELKRHWKYYLEEAEQEPEVQEELNKIREEHSKLTPEDLKVLDPCMGSGHILVYAFDVLYEIYKTAGYSEREIPRKILQNNLYGLDIDDRAAQLASFALIMKARHYNRRLFREIQREELDLNLCSIQESNGIEKEAIEYFSNGNKELQEDVEYLVKVFTDAKEYGSILEVEKVNFEAVKERLKEIGQEDNLMFGDYRKILLEKLPTLVKQAEIMSRKYEICVTNPPYMGRKGMGKKLAEYLDFNYLEAKGDLYSALVLKLSKLTKLKYFYSAIVPQSIMFLSSFEEIRKNIYETSTINNMVHLGMGTFGADFGTTTYCIQKLNMKKYKGTYIRLSDFKNVDDKNSEFFNISHRYVISIGEIEHIAGKPIAYWVSKRMIGNFNQNSLSSYSKCCKGIDTGNNEKFLRYWYEINIKKAFLYNEKYCLSEISKWFPYNKGGATRRWYGNNEYVINWFDNGKEVIQYPKSNIRNINFQLKKGITWTTTSSSFFTARISEEGHLFDSKGCMSFPLDNNDINYILALMNSKPAYEFLKIITPTVDYNPGPVGKIPTIMQNEDSIYELTEYNIKISKNDWDSFETSWDFEKHPLLKYLNNSDDNKISSAFSKWEEECENNFNQLKSNEEELNRIFIDIYGLQDELTPDVEDKDVTIRKADRERDIRSFISYAIGCILGRYSIDADGLIYAGGDFKDKWDLENKKVRKIEKDEDGNIISDSWVDATFLPDRDNIIPITEDEYFEDDMVSRFVDFVRTVYGEDTLEENLDFISDSIGRKGNETSRATIRRYFLKDFYKDHLKVYQKRPIYWMFESGKNNGFKALVYMHRYDEQTVAKVRTDYLHTLQRKYEAEIERVKLTMDSSEATAKEKTDSKKKIDKIMKQIEECKEYDEVVAYLANEQINIDLDDGVKVNYAKFQGVKIINSKNKETKMNLLAKI</sequence>
<keyword evidence="2" id="KW-0489">Methyltransferase</keyword>
<dbReference type="Gene3D" id="3.40.50.150">
    <property type="entry name" value="Vaccinia Virus protein VP39"/>
    <property type="match status" value="1"/>
</dbReference>
<dbReference type="InterPro" id="IPR011639">
    <property type="entry name" value="MethylTrfase_TaqI-like_dom"/>
</dbReference>
<evidence type="ECO:0000256" key="1">
    <source>
        <dbReference type="ARBA" id="ARBA00011900"/>
    </source>
</evidence>
<evidence type="ECO:0000256" key="3">
    <source>
        <dbReference type="ARBA" id="ARBA00022679"/>
    </source>
</evidence>
<dbReference type="RefSeq" id="WP_003473412.1">
    <property type="nucleotide sequence ID" value="NZ_ABOO01000003.1"/>
</dbReference>
<reference evidence="7 8" key="1">
    <citation type="submission" date="2008-03" db="EMBL/GenBank/DDBJ databases">
        <authorList>
            <person name="Paulsen I."/>
            <person name="Sebastian Y."/>
        </authorList>
    </citation>
    <scope>NUCLEOTIDE SEQUENCE [LARGE SCALE GENOMIC DNA]</scope>
    <source>
        <strain evidence="8">D str. JGS1721</strain>
    </source>
</reference>
<evidence type="ECO:0000256" key="5">
    <source>
        <dbReference type="ARBA" id="ARBA00047942"/>
    </source>
</evidence>
<evidence type="ECO:0000313" key="7">
    <source>
        <dbReference type="EMBL" id="EDT72957.1"/>
    </source>
</evidence>
<dbReference type="InterPro" id="IPR029063">
    <property type="entry name" value="SAM-dependent_MTases_sf"/>
</dbReference>
<dbReference type="GO" id="GO:0009007">
    <property type="term" value="F:site-specific DNA-methyltransferase (adenine-specific) activity"/>
    <property type="evidence" value="ECO:0007669"/>
    <property type="project" value="UniProtKB-EC"/>
</dbReference>
<dbReference type="PANTHER" id="PTHR33841:SF1">
    <property type="entry name" value="DNA METHYLTRANSFERASE A"/>
    <property type="match status" value="1"/>
</dbReference>
<dbReference type="NCBIfam" id="NF033452">
    <property type="entry name" value="BREX_1_MTaseX"/>
    <property type="match status" value="1"/>
</dbReference>
<dbReference type="SUPFAM" id="SSF53335">
    <property type="entry name" value="S-adenosyl-L-methionine-dependent methyltransferases"/>
    <property type="match status" value="1"/>
</dbReference>
<keyword evidence="4" id="KW-0949">S-adenosyl-L-methionine</keyword>
<dbReference type="Proteomes" id="UP000003188">
    <property type="component" value="Unassembled WGS sequence"/>
</dbReference>
<evidence type="ECO:0000259" key="6">
    <source>
        <dbReference type="Pfam" id="PF07669"/>
    </source>
</evidence>
<evidence type="ECO:0000256" key="4">
    <source>
        <dbReference type="ARBA" id="ARBA00022691"/>
    </source>
</evidence>
<name>B1UZL8_CLOPF</name>
<feature type="domain" description="Type II methyltransferase M.TaqI-like" evidence="6">
    <location>
        <begin position="354"/>
        <end position="577"/>
    </location>
</feature>
<accession>B1UZL8</accession>
<dbReference type="AlphaFoldDB" id="B1UZL8"/>
<dbReference type="PRINTS" id="PR00507">
    <property type="entry name" value="N12N6MTFRASE"/>
</dbReference>
<dbReference type="InterPro" id="IPR002052">
    <property type="entry name" value="DNA_methylase_N6_adenine_CS"/>
</dbReference>
<comment type="catalytic activity">
    <reaction evidence="5">
        <text>a 2'-deoxyadenosine in DNA + S-adenosyl-L-methionine = an N(6)-methyl-2'-deoxyadenosine in DNA + S-adenosyl-L-homocysteine + H(+)</text>
        <dbReference type="Rhea" id="RHEA:15197"/>
        <dbReference type="Rhea" id="RHEA-COMP:12418"/>
        <dbReference type="Rhea" id="RHEA-COMP:12419"/>
        <dbReference type="ChEBI" id="CHEBI:15378"/>
        <dbReference type="ChEBI" id="CHEBI:57856"/>
        <dbReference type="ChEBI" id="CHEBI:59789"/>
        <dbReference type="ChEBI" id="CHEBI:90615"/>
        <dbReference type="ChEBI" id="CHEBI:90616"/>
        <dbReference type="EC" id="2.1.1.72"/>
    </reaction>
</comment>
<dbReference type="GO" id="GO:0003676">
    <property type="term" value="F:nucleic acid binding"/>
    <property type="evidence" value="ECO:0007669"/>
    <property type="project" value="InterPro"/>
</dbReference>
<protein>
    <recommendedName>
        <fullName evidence="1">site-specific DNA-methyltransferase (adenine-specific)</fullName>
        <ecNumber evidence="1">2.1.1.72</ecNumber>
    </recommendedName>
</protein>
<dbReference type="Pfam" id="PF07669">
    <property type="entry name" value="Eco57I"/>
    <property type="match status" value="1"/>
</dbReference>
<dbReference type="GO" id="GO:0032259">
    <property type="term" value="P:methylation"/>
    <property type="evidence" value="ECO:0007669"/>
    <property type="project" value="UniProtKB-KW"/>
</dbReference>
<organism evidence="7 8">
    <name type="scientific">Clostridium perfringens D str. JGS1721</name>
    <dbReference type="NCBI Taxonomy" id="488537"/>
    <lineage>
        <taxon>Bacteria</taxon>
        <taxon>Bacillati</taxon>
        <taxon>Bacillota</taxon>
        <taxon>Clostridia</taxon>
        <taxon>Eubacteriales</taxon>
        <taxon>Clostridiaceae</taxon>
        <taxon>Clostridium</taxon>
    </lineage>
</organism>
<keyword evidence="3" id="KW-0808">Transferase</keyword>
<evidence type="ECO:0000313" key="8">
    <source>
        <dbReference type="Proteomes" id="UP000003188"/>
    </source>
</evidence>
<evidence type="ECO:0000256" key="2">
    <source>
        <dbReference type="ARBA" id="ARBA00022603"/>
    </source>
</evidence>
<dbReference type="GO" id="GO:0006304">
    <property type="term" value="P:DNA modification"/>
    <property type="evidence" value="ECO:0007669"/>
    <property type="project" value="InterPro"/>
</dbReference>
<dbReference type="InterPro" id="IPR047939">
    <property type="entry name" value="BREX_1_PglX"/>
</dbReference>
<gene>
    <name evidence="7" type="ORF">CJD_1707</name>
</gene>
<dbReference type="EMBL" id="ABOO01000003">
    <property type="protein sequence ID" value="EDT72957.1"/>
    <property type="molecule type" value="Genomic_DNA"/>
</dbReference>
<dbReference type="PANTHER" id="PTHR33841">
    <property type="entry name" value="DNA METHYLTRANSFERASE YEEA-RELATED"/>
    <property type="match status" value="1"/>
</dbReference>
<proteinExistence type="predicted"/>
<comment type="caution">
    <text evidence="7">The sequence shown here is derived from an EMBL/GenBank/DDBJ whole genome shotgun (WGS) entry which is preliminary data.</text>
</comment>